<accession>A0A1G9SIX1</accession>
<proteinExistence type="predicted"/>
<keyword evidence="3" id="KW-1185">Reference proteome</keyword>
<evidence type="ECO:0000313" key="3">
    <source>
        <dbReference type="Proteomes" id="UP000199476"/>
    </source>
</evidence>
<dbReference type="OrthoDB" id="180075at2"/>
<keyword evidence="1" id="KW-0472">Membrane</keyword>
<sequence>MDVKIELFVFYELGGELTYEEIDAALENFSQRSSDEFILEEDKGTPDYVRYPQPVIFRPASGFARGEDSHPVTGKIYKTGDLSLRITIDPGVDNLKELNEYLSENHSLKEEVRDHCRDIYRRLADEFSFDISREEFYRRGMSEVYPVFCVSGFNNEAEKLIENKQREITALLNRQYRRRNFSREQIEATISDSISFYRQDCSVIHWNGSVLLNDDDRFSDVLLILELANIQFLKLKLYDDYINNYLSDYMDDIDRFLKFRLLLHVPGLRNKITEITRLKVELEKVTEILDNHEKYFGSWYLARIYSQACRVFEIDRWREVMEKRLEKVTELYSMLEEEVNRSRMLFLNVLTLMLFILWFVIG</sequence>
<keyword evidence="1" id="KW-0812">Transmembrane</keyword>
<dbReference type="STRING" id="321763.SAMN04488692_12913"/>
<keyword evidence="1" id="KW-1133">Transmembrane helix</keyword>
<dbReference type="EMBL" id="FNGO01000029">
    <property type="protein sequence ID" value="SDM35361.1"/>
    <property type="molecule type" value="Genomic_DNA"/>
</dbReference>
<evidence type="ECO:0000256" key="1">
    <source>
        <dbReference type="SAM" id="Phobius"/>
    </source>
</evidence>
<organism evidence="2 3">
    <name type="scientific">Halarsenatibacter silvermanii</name>
    <dbReference type="NCBI Taxonomy" id="321763"/>
    <lineage>
        <taxon>Bacteria</taxon>
        <taxon>Bacillati</taxon>
        <taxon>Bacillota</taxon>
        <taxon>Clostridia</taxon>
        <taxon>Halanaerobiales</taxon>
        <taxon>Halarsenatibacteraceae</taxon>
        <taxon>Halarsenatibacter</taxon>
    </lineage>
</organism>
<dbReference type="AlphaFoldDB" id="A0A1G9SIX1"/>
<feature type="transmembrane region" description="Helical" evidence="1">
    <location>
        <begin position="344"/>
        <end position="361"/>
    </location>
</feature>
<evidence type="ECO:0000313" key="2">
    <source>
        <dbReference type="EMBL" id="SDM35361.1"/>
    </source>
</evidence>
<reference evidence="2 3" key="1">
    <citation type="submission" date="2016-10" db="EMBL/GenBank/DDBJ databases">
        <authorList>
            <person name="de Groot N.N."/>
        </authorList>
    </citation>
    <scope>NUCLEOTIDE SEQUENCE [LARGE SCALE GENOMIC DNA]</scope>
    <source>
        <strain evidence="2 3">SLAS-1</strain>
    </source>
</reference>
<dbReference type="Proteomes" id="UP000199476">
    <property type="component" value="Unassembled WGS sequence"/>
</dbReference>
<protein>
    <submittedName>
        <fullName evidence="2">Uncharacterized protein</fullName>
    </submittedName>
</protein>
<dbReference type="RefSeq" id="WP_089761919.1">
    <property type="nucleotide sequence ID" value="NZ_FNGO01000029.1"/>
</dbReference>
<name>A0A1G9SIX1_9FIRM</name>
<gene>
    <name evidence="2" type="ORF">SAMN04488692_12913</name>
</gene>